<keyword evidence="3" id="KW-1185">Reference proteome</keyword>
<gene>
    <name evidence="2" type="ORF">B0T24DRAFT_931</name>
</gene>
<feature type="region of interest" description="Disordered" evidence="1">
    <location>
        <begin position="190"/>
        <end position="209"/>
    </location>
</feature>
<evidence type="ECO:0000256" key="1">
    <source>
        <dbReference type="SAM" id="MobiDB-lite"/>
    </source>
</evidence>
<organism evidence="2 3">
    <name type="scientific">Lasiosphaeria ovina</name>
    <dbReference type="NCBI Taxonomy" id="92902"/>
    <lineage>
        <taxon>Eukaryota</taxon>
        <taxon>Fungi</taxon>
        <taxon>Dikarya</taxon>
        <taxon>Ascomycota</taxon>
        <taxon>Pezizomycotina</taxon>
        <taxon>Sordariomycetes</taxon>
        <taxon>Sordariomycetidae</taxon>
        <taxon>Sordariales</taxon>
        <taxon>Lasiosphaeriaceae</taxon>
        <taxon>Lasiosphaeria</taxon>
    </lineage>
</organism>
<name>A0AAE0TWL3_9PEZI</name>
<evidence type="ECO:0000313" key="2">
    <source>
        <dbReference type="EMBL" id="KAK3382090.1"/>
    </source>
</evidence>
<reference evidence="2" key="1">
    <citation type="journal article" date="2023" name="Mol. Phylogenet. Evol.">
        <title>Genome-scale phylogeny and comparative genomics of the fungal order Sordariales.</title>
        <authorList>
            <person name="Hensen N."/>
            <person name="Bonometti L."/>
            <person name="Westerberg I."/>
            <person name="Brannstrom I.O."/>
            <person name="Guillou S."/>
            <person name="Cros-Aarteil S."/>
            <person name="Calhoun S."/>
            <person name="Haridas S."/>
            <person name="Kuo A."/>
            <person name="Mondo S."/>
            <person name="Pangilinan J."/>
            <person name="Riley R."/>
            <person name="LaButti K."/>
            <person name="Andreopoulos B."/>
            <person name="Lipzen A."/>
            <person name="Chen C."/>
            <person name="Yan M."/>
            <person name="Daum C."/>
            <person name="Ng V."/>
            <person name="Clum A."/>
            <person name="Steindorff A."/>
            <person name="Ohm R.A."/>
            <person name="Martin F."/>
            <person name="Silar P."/>
            <person name="Natvig D.O."/>
            <person name="Lalanne C."/>
            <person name="Gautier V."/>
            <person name="Ament-Velasquez S.L."/>
            <person name="Kruys A."/>
            <person name="Hutchinson M.I."/>
            <person name="Powell A.J."/>
            <person name="Barry K."/>
            <person name="Miller A.N."/>
            <person name="Grigoriev I.V."/>
            <person name="Debuchy R."/>
            <person name="Gladieux P."/>
            <person name="Hiltunen Thoren M."/>
            <person name="Johannesson H."/>
        </authorList>
    </citation>
    <scope>NUCLEOTIDE SEQUENCE</scope>
    <source>
        <strain evidence="2">CBS 958.72</strain>
    </source>
</reference>
<accession>A0AAE0TWL3</accession>
<reference evidence="2" key="2">
    <citation type="submission" date="2023-06" db="EMBL/GenBank/DDBJ databases">
        <authorList>
            <consortium name="Lawrence Berkeley National Laboratory"/>
            <person name="Haridas S."/>
            <person name="Hensen N."/>
            <person name="Bonometti L."/>
            <person name="Westerberg I."/>
            <person name="Brannstrom I.O."/>
            <person name="Guillou S."/>
            <person name="Cros-Aarteil S."/>
            <person name="Calhoun S."/>
            <person name="Kuo A."/>
            <person name="Mondo S."/>
            <person name="Pangilinan J."/>
            <person name="Riley R."/>
            <person name="Labutti K."/>
            <person name="Andreopoulos B."/>
            <person name="Lipzen A."/>
            <person name="Chen C."/>
            <person name="Yanf M."/>
            <person name="Daum C."/>
            <person name="Ng V."/>
            <person name="Clum A."/>
            <person name="Steindorff A."/>
            <person name="Ohm R."/>
            <person name="Martin F."/>
            <person name="Silar P."/>
            <person name="Natvig D."/>
            <person name="Lalanne C."/>
            <person name="Gautier V."/>
            <person name="Ament-Velasquez S.L."/>
            <person name="Kruys A."/>
            <person name="Hutchinson M.I."/>
            <person name="Powell A.J."/>
            <person name="Barry K."/>
            <person name="Miller A.N."/>
            <person name="Grigoriev I.V."/>
            <person name="Debuchy R."/>
            <person name="Gladieux P."/>
            <person name="Thoren M.H."/>
            <person name="Johannesson H."/>
        </authorList>
    </citation>
    <scope>NUCLEOTIDE SEQUENCE</scope>
    <source>
        <strain evidence="2">CBS 958.72</strain>
    </source>
</reference>
<sequence>MTDNAPAQRPPTKALCIICSNMDAEEVVCDIRNLYDLSSLFPSPNSYRRQGYLHHPNYVSLERSAETCEICNAMVTEIIRFLINDLSPSWASQLPFIQARLKSADSQLILHFPTSRGALGRGITISCRSGFFDGDGKSQDLTKIGYQVSSDYVQDPDSEDETESRRFYPKALVVGKIGMYLARLTDRCRPPTGPARGGKVAPRNGTERC</sequence>
<evidence type="ECO:0000313" key="3">
    <source>
        <dbReference type="Proteomes" id="UP001287356"/>
    </source>
</evidence>
<protein>
    <submittedName>
        <fullName evidence="2">Uncharacterized protein</fullName>
    </submittedName>
</protein>
<comment type="caution">
    <text evidence="2">The sequence shown here is derived from an EMBL/GenBank/DDBJ whole genome shotgun (WGS) entry which is preliminary data.</text>
</comment>
<proteinExistence type="predicted"/>
<dbReference type="EMBL" id="JAULSN010000001">
    <property type="protein sequence ID" value="KAK3382090.1"/>
    <property type="molecule type" value="Genomic_DNA"/>
</dbReference>
<dbReference type="Proteomes" id="UP001287356">
    <property type="component" value="Unassembled WGS sequence"/>
</dbReference>
<dbReference type="AlphaFoldDB" id="A0AAE0TWL3"/>